<dbReference type="Gene3D" id="1.10.357.10">
    <property type="entry name" value="Tetracycline Repressor, domain 2"/>
    <property type="match status" value="1"/>
</dbReference>
<evidence type="ECO:0000313" key="7">
    <source>
        <dbReference type="Proteomes" id="UP001501705"/>
    </source>
</evidence>
<feature type="DNA-binding region" description="H-T-H motif" evidence="4">
    <location>
        <begin position="37"/>
        <end position="56"/>
    </location>
</feature>
<evidence type="ECO:0000256" key="3">
    <source>
        <dbReference type="ARBA" id="ARBA00023163"/>
    </source>
</evidence>
<dbReference type="InterPro" id="IPR036271">
    <property type="entry name" value="Tet_transcr_reg_TetR-rel_C_sf"/>
</dbReference>
<dbReference type="PANTHER" id="PTHR30055">
    <property type="entry name" value="HTH-TYPE TRANSCRIPTIONAL REGULATOR RUTR"/>
    <property type="match status" value="1"/>
</dbReference>
<evidence type="ECO:0000313" key="6">
    <source>
        <dbReference type="EMBL" id="GAA1570977.1"/>
    </source>
</evidence>
<keyword evidence="1" id="KW-0805">Transcription regulation</keyword>
<proteinExistence type="predicted"/>
<dbReference type="PANTHER" id="PTHR30055:SF234">
    <property type="entry name" value="HTH-TYPE TRANSCRIPTIONAL REGULATOR BETI"/>
    <property type="match status" value="1"/>
</dbReference>
<keyword evidence="2 4" id="KW-0238">DNA-binding</keyword>
<dbReference type="RefSeq" id="WP_344234024.1">
    <property type="nucleotide sequence ID" value="NZ_BAAAPH010000008.1"/>
</dbReference>
<organism evidence="6 7">
    <name type="scientific">Kribbella hippodromi</name>
    <dbReference type="NCBI Taxonomy" id="434347"/>
    <lineage>
        <taxon>Bacteria</taxon>
        <taxon>Bacillati</taxon>
        <taxon>Actinomycetota</taxon>
        <taxon>Actinomycetes</taxon>
        <taxon>Propionibacteriales</taxon>
        <taxon>Kribbellaceae</taxon>
        <taxon>Kribbella</taxon>
    </lineage>
</organism>
<comment type="caution">
    <text evidence="6">The sequence shown here is derived from an EMBL/GenBank/DDBJ whole genome shotgun (WGS) entry which is preliminary data.</text>
</comment>
<dbReference type="Gene3D" id="1.10.10.60">
    <property type="entry name" value="Homeodomain-like"/>
    <property type="match status" value="1"/>
</dbReference>
<dbReference type="Proteomes" id="UP001501705">
    <property type="component" value="Unassembled WGS sequence"/>
</dbReference>
<name>A0ABN2D5Y7_9ACTN</name>
<dbReference type="InterPro" id="IPR009057">
    <property type="entry name" value="Homeodomain-like_sf"/>
</dbReference>
<dbReference type="InterPro" id="IPR050109">
    <property type="entry name" value="HTH-type_TetR-like_transc_reg"/>
</dbReference>
<dbReference type="Pfam" id="PF00440">
    <property type="entry name" value="TetR_N"/>
    <property type="match status" value="1"/>
</dbReference>
<accession>A0ABN2D5Y7</accession>
<dbReference type="PROSITE" id="PS50977">
    <property type="entry name" value="HTH_TETR_2"/>
    <property type="match status" value="1"/>
</dbReference>
<evidence type="ECO:0000256" key="1">
    <source>
        <dbReference type="ARBA" id="ARBA00023015"/>
    </source>
</evidence>
<keyword evidence="3" id="KW-0804">Transcription</keyword>
<gene>
    <name evidence="6" type="ORF">GCM10009804_29250</name>
</gene>
<dbReference type="SUPFAM" id="SSF48498">
    <property type="entry name" value="Tetracyclin repressor-like, C-terminal domain"/>
    <property type="match status" value="1"/>
</dbReference>
<evidence type="ECO:0000256" key="4">
    <source>
        <dbReference type="PROSITE-ProRule" id="PRU00335"/>
    </source>
</evidence>
<reference evidence="6 7" key="1">
    <citation type="journal article" date="2019" name="Int. J. Syst. Evol. Microbiol.">
        <title>The Global Catalogue of Microorganisms (GCM) 10K type strain sequencing project: providing services to taxonomists for standard genome sequencing and annotation.</title>
        <authorList>
            <consortium name="The Broad Institute Genomics Platform"/>
            <consortium name="The Broad Institute Genome Sequencing Center for Infectious Disease"/>
            <person name="Wu L."/>
            <person name="Ma J."/>
        </authorList>
    </citation>
    <scope>NUCLEOTIDE SEQUENCE [LARGE SCALE GENOMIC DNA]</scope>
    <source>
        <strain evidence="6 7">JCM 15572</strain>
    </source>
</reference>
<evidence type="ECO:0000259" key="5">
    <source>
        <dbReference type="PROSITE" id="PS50977"/>
    </source>
</evidence>
<keyword evidence="7" id="KW-1185">Reference proteome</keyword>
<protein>
    <submittedName>
        <fullName evidence="6">TetR/AcrR family transcriptional regulator</fullName>
    </submittedName>
</protein>
<dbReference type="EMBL" id="BAAAPH010000008">
    <property type="protein sequence ID" value="GAA1570977.1"/>
    <property type="molecule type" value="Genomic_DNA"/>
</dbReference>
<sequence>MPSARGRNLTFTEEARRAQLIHVTIQLVATHGYAATSLGRIAESAGITKAGVLYHFASKQALVEAAHAHVLSALVAEVGAAVETAGPADAPAAYIRTMITHLHNHPHHVRTLIEAATSTQVNSREERSASPSTSAQAVGDAEERWRVVAGLLEAARDARGIAGELDLRSAALVLGGGIDSIVAESLRDPTYDPSTAAELLINLVETGLLS</sequence>
<feature type="domain" description="HTH tetR-type" evidence="5">
    <location>
        <begin position="14"/>
        <end position="74"/>
    </location>
</feature>
<dbReference type="InterPro" id="IPR001647">
    <property type="entry name" value="HTH_TetR"/>
</dbReference>
<dbReference type="SUPFAM" id="SSF46689">
    <property type="entry name" value="Homeodomain-like"/>
    <property type="match status" value="1"/>
</dbReference>
<dbReference type="PRINTS" id="PR00455">
    <property type="entry name" value="HTHTETR"/>
</dbReference>
<evidence type="ECO:0000256" key="2">
    <source>
        <dbReference type="ARBA" id="ARBA00023125"/>
    </source>
</evidence>